<dbReference type="Gene3D" id="1.10.357.90">
    <property type="match status" value="1"/>
</dbReference>
<evidence type="ECO:0000256" key="10">
    <source>
        <dbReference type="ARBA" id="ARBA00022918"/>
    </source>
</evidence>
<evidence type="ECO:0000256" key="14">
    <source>
        <dbReference type="SAM" id="MobiDB-lite"/>
    </source>
</evidence>
<dbReference type="Pfam" id="PF00078">
    <property type="entry name" value="RVT_1"/>
    <property type="match status" value="1"/>
</dbReference>
<feature type="compositionally biased region" description="Polar residues" evidence="14">
    <location>
        <begin position="552"/>
        <end position="572"/>
    </location>
</feature>
<dbReference type="InterPro" id="IPR021891">
    <property type="entry name" value="Telomerase_RBD"/>
</dbReference>
<dbReference type="Pfam" id="PF12009">
    <property type="entry name" value="Telomerase_RBD"/>
    <property type="match status" value="1"/>
</dbReference>
<dbReference type="InterPro" id="IPR043502">
    <property type="entry name" value="DNA/RNA_pol_sf"/>
</dbReference>
<dbReference type="GO" id="GO:0000781">
    <property type="term" value="C:chromosome, telomeric region"/>
    <property type="evidence" value="ECO:0007669"/>
    <property type="project" value="UniProtKB-SubCell"/>
</dbReference>
<feature type="region of interest" description="Disordered" evidence="14">
    <location>
        <begin position="552"/>
        <end position="575"/>
    </location>
</feature>
<keyword evidence="4 13" id="KW-0158">Chromosome</keyword>
<keyword evidence="11 13" id="KW-0539">Nucleus</keyword>
<organism evidence="16">
    <name type="scientific">Phaffia rhodozyma</name>
    <name type="common">Yeast</name>
    <name type="synonym">Xanthophyllomyces dendrorhous</name>
    <dbReference type="NCBI Taxonomy" id="264483"/>
    <lineage>
        <taxon>Eukaryota</taxon>
        <taxon>Fungi</taxon>
        <taxon>Dikarya</taxon>
        <taxon>Basidiomycota</taxon>
        <taxon>Agaricomycotina</taxon>
        <taxon>Tremellomycetes</taxon>
        <taxon>Cystofilobasidiales</taxon>
        <taxon>Mrakiaceae</taxon>
        <taxon>Phaffia</taxon>
    </lineage>
</organism>
<evidence type="ECO:0000256" key="6">
    <source>
        <dbReference type="ARBA" id="ARBA00022695"/>
    </source>
</evidence>
<dbReference type="GO" id="GO:0000333">
    <property type="term" value="C:telomerase catalytic core complex"/>
    <property type="evidence" value="ECO:0007669"/>
    <property type="project" value="TreeGrafter"/>
</dbReference>
<dbReference type="PANTHER" id="PTHR12066">
    <property type="entry name" value="TELOMERASE REVERSE TRANSCRIPTASE"/>
    <property type="match status" value="1"/>
</dbReference>
<protein>
    <recommendedName>
        <fullName evidence="3 13">Telomerase reverse transcriptase</fullName>
        <ecNumber evidence="2 13">2.7.7.49</ecNumber>
    </recommendedName>
    <alternativeName>
        <fullName evidence="13">Telomerase catalytic subunit</fullName>
    </alternativeName>
</protein>
<dbReference type="GO" id="GO:0070034">
    <property type="term" value="F:telomerase RNA binding"/>
    <property type="evidence" value="ECO:0007669"/>
    <property type="project" value="TreeGrafter"/>
</dbReference>
<accession>A0A0F7SL01</accession>
<keyword evidence="8 13" id="KW-0460">Magnesium</keyword>
<dbReference type="InterPro" id="IPR000477">
    <property type="entry name" value="RT_dom"/>
</dbReference>
<dbReference type="InterPro" id="IPR049139">
    <property type="entry name" value="TERT_C"/>
</dbReference>
<reference evidence="16" key="1">
    <citation type="submission" date="2014-08" db="EMBL/GenBank/DDBJ databases">
        <authorList>
            <person name="Sharma Rahul"/>
            <person name="Thines Marco"/>
        </authorList>
    </citation>
    <scope>NUCLEOTIDE SEQUENCE</scope>
</reference>
<dbReference type="GO" id="GO:0046872">
    <property type="term" value="F:metal ion binding"/>
    <property type="evidence" value="ECO:0007669"/>
    <property type="project" value="UniProtKB-KW"/>
</dbReference>
<dbReference type="PRINTS" id="PR01365">
    <property type="entry name" value="TELOMERASERT"/>
</dbReference>
<keyword evidence="6 13" id="KW-0548">Nucleotidyltransferase</keyword>
<dbReference type="EC" id="2.7.7.49" evidence="2 13"/>
<dbReference type="GO" id="GO:0003720">
    <property type="term" value="F:telomerase activity"/>
    <property type="evidence" value="ECO:0007669"/>
    <property type="project" value="InterPro"/>
</dbReference>
<keyword evidence="10 13" id="KW-0695">RNA-directed DNA polymerase</keyword>
<dbReference type="Gene3D" id="3.30.70.2630">
    <property type="match status" value="1"/>
</dbReference>
<evidence type="ECO:0000256" key="12">
    <source>
        <dbReference type="ARBA" id="ARBA00048173"/>
    </source>
</evidence>
<dbReference type="SUPFAM" id="SSF56672">
    <property type="entry name" value="DNA/RNA polymerases"/>
    <property type="match status" value="1"/>
</dbReference>
<keyword evidence="7 13" id="KW-0479">Metal-binding</keyword>
<evidence type="ECO:0000256" key="3">
    <source>
        <dbReference type="ARBA" id="ARBA00016182"/>
    </source>
</evidence>
<dbReference type="EMBL" id="LN483326">
    <property type="protein sequence ID" value="CDZ98129.1"/>
    <property type="molecule type" value="Genomic_DNA"/>
</dbReference>
<comment type="catalytic activity">
    <reaction evidence="12 13">
        <text>DNA(n) + a 2'-deoxyribonucleoside 5'-triphosphate = DNA(n+1) + diphosphate</text>
        <dbReference type="Rhea" id="RHEA:22508"/>
        <dbReference type="Rhea" id="RHEA-COMP:17339"/>
        <dbReference type="Rhea" id="RHEA-COMP:17340"/>
        <dbReference type="ChEBI" id="CHEBI:33019"/>
        <dbReference type="ChEBI" id="CHEBI:61560"/>
        <dbReference type="ChEBI" id="CHEBI:173112"/>
        <dbReference type="EC" id="2.7.7.49"/>
    </reaction>
</comment>
<evidence type="ECO:0000256" key="1">
    <source>
        <dbReference type="ARBA" id="ARBA00008001"/>
    </source>
</evidence>
<comment type="subcellular location">
    <subcellularLocation>
        <location evidence="13">Nucleus</location>
    </subcellularLocation>
    <subcellularLocation>
        <location evidence="13">Chromosome</location>
        <location evidence="13">Telomere</location>
    </subcellularLocation>
</comment>
<dbReference type="GO" id="GO:0042162">
    <property type="term" value="F:telomeric DNA binding"/>
    <property type="evidence" value="ECO:0007669"/>
    <property type="project" value="TreeGrafter"/>
</dbReference>
<evidence type="ECO:0000259" key="15">
    <source>
        <dbReference type="PROSITE" id="PS50878"/>
    </source>
</evidence>
<feature type="domain" description="Reverse transcriptase" evidence="15">
    <location>
        <begin position="774"/>
        <end position="1107"/>
    </location>
</feature>
<evidence type="ECO:0000256" key="8">
    <source>
        <dbReference type="ARBA" id="ARBA00022842"/>
    </source>
</evidence>
<evidence type="ECO:0000313" key="16">
    <source>
        <dbReference type="EMBL" id="CDZ98129.1"/>
    </source>
</evidence>
<evidence type="ECO:0000256" key="13">
    <source>
        <dbReference type="RuleBase" id="RU365061"/>
    </source>
</evidence>
<evidence type="ECO:0000256" key="11">
    <source>
        <dbReference type="ARBA" id="ARBA00023242"/>
    </source>
</evidence>
<evidence type="ECO:0000256" key="4">
    <source>
        <dbReference type="ARBA" id="ARBA00022454"/>
    </source>
</evidence>
<dbReference type="InterPro" id="IPR003545">
    <property type="entry name" value="Telomerase_RT"/>
</dbReference>
<evidence type="ECO:0000256" key="9">
    <source>
        <dbReference type="ARBA" id="ARBA00022895"/>
    </source>
</evidence>
<dbReference type="SMART" id="SM00975">
    <property type="entry name" value="Telomerase_RBD"/>
    <property type="match status" value="1"/>
</dbReference>
<evidence type="ECO:0000256" key="7">
    <source>
        <dbReference type="ARBA" id="ARBA00022723"/>
    </source>
</evidence>
<keyword evidence="9 13" id="KW-0779">Telomere</keyword>
<feature type="region of interest" description="Disordered" evidence="14">
    <location>
        <begin position="243"/>
        <end position="314"/>
    </location>
</feature>
<dbReference type="GO" id="GO:0007004">
    <property type="term" value="P:telomere maintenance via telomerase"/>
    <property type="evidence" value="ECO:0007669"/>
    <property type="project" value="TreeGrafter"/>
</dbReference>
<name>A0A0F7SL01_PHARH</name>
<proteinExistence type="inferred from homology"/>
<dbReference type="Pfam" id="PF21399">
    <property type="entry name" value="TERT_C"/>
    <property type="match status" value="1"/>
</dbReference>
<dbReference type="CDD" id="cd01648">
    <property type="entry name" value="TERT"/>
    <property type="match status" value="1"/>
</dbReference>
<dbReference type="Gene3D" id="1.10.132.70">
    <property type="match status" value="1"/>
</dbReference>
<feature type="compositionally biased region" description="Basic residues" evidence="14">
    <location>
        <begin position="284"/>
        <end position="295"/>
    </location>
</feature>
<sequence>MPGPWSLVPKSIRSLQPNPYSPCLFSEKYAARRHRARIAMFIPLHLLFIRPADHRSNKSCLFPAGVATYGIERTHHMPASLSNLREPDRLVEQSDPESFIHLLSQTIVALEHDYVQPTCKWTPLIEGRDVSSSNVDRRSVRDIIDQAILSIFNASPNGRPSNQLTNGFTSSEFAFSKSKSQLPWNPNRPGIYAKQVNTNLQLFETVSWTLLLTRIGPNLLHHVLSKTSLFIPLPNQCLSQLTGTPITDLKPKPPLISSGQGRESRKRKAESDPYWTSDELLSNRSKRSRKGKIRTRQNTEKGQEPCRSTRKHSHMNTDTVLDSAPVIKDCLLDDNGMLDLNIASALQNPYPEPIDKGSKLLKKIKKKKSTSKTRVSPADIALQRSWIFYGRPARRTGRIEPQKRIVVGFPSNHILGSLPIVPSDRPFPSAVLQLILMHIFPSQFALSSRFFEPSARPPGAPPPEHVHLSIEIERTKAAKGGRFKTPEGRMKGDQLKKLTESLARQAGSMDFWKWRSICCPSKIRIHSPGNQNKKTTDDRKLYRLPLEFAPQTPQVHSVSSSVPTEPLSSLSRGSERSVELMTQQIPIPFSSVDHDRDGMSFGVLELINGQEKKDIVRFQEFTQPVGQVCRFATGVIKRVIPIDFFGGPFNQHLVLQSVDKFIRLRRYETMTLHTVLQGFSILECGWLEPGNFVRGSRVSEGDARKRKELAAEFLLWLFEGFLIPLLRTCFYITESTAYKKEVVYFRQDDWEALCRPVYQRLRSTAYQIVEPDGITRTYTGECRKLGHSYVRLLPKENGVRPIINLRRRPKPPKPDLETGKIPWDWQSKSVNGALKETFNIFAHRKDSGPSLFGASILGADDIYPKIVDFKRRVTQHGAELPRFYFVKVDVRSCFDTIDQDTLMCVLNDIFEDDEDYEILRYNTIKLSGGRIKKRFMQQAFPEMDAPTFKQLADTLALKSRREIFVDKAYGTTHTKDQALSLLREHITDNLIKIGPRYFRQTQGIPQGSIVSTHLCSFFYADMERKHLGFTSDPDCMLVRLVDDFLLISTNKSKAIQFVRAMHAGHPRYGCFVSKEKTLVNFECRIQGDLDGPNVTLSTDFPWCGRFISTTSLEIKGDYTRDRTHIKKSLTVNALRNPGLTIRAKVLRNVAQKSPIVFNDCTFNALDTVYLNVYQNLVHCAMKTMNYVKELGFNEQIHSSFLLKIVEEAGEFAFNTINNAARKPVAVAHQARVDIDPIVVSWLGKHAFWQVLSRKPTLFRRMLSSLEHDVIGLKTVTGERLVDVCGKVTSLGWSGMKMIKF</sequence>
<dbReference type="PROSITE" id="PS50878">
    <property type="entry name" value="RT_POL"/>
    <property type="match status" value="1"/>
</dbReference>
<comment type="function">
    <text evidence="13">Telomerase is a ribonucleoprotein enzyme essential for the replication of chromosome termini in most eukaryotes. It elongates telomeres. It is a reverse transcriptase that adds simple sequence repeats to chromosome ends by copying a template sequence within the RNA component of the enzyme.</text>
</comment>
<evidence type="ECO:0000256" key="5">
    <source>
        <dbReference type="ARBA" id="ARBA00022679"/>
    </source>
</evidence>
<dbReference type="PANTHER" id="PTHR12066:SF0">
    <property type="entry name" value="TELOMERASE REVERSE TRANSCRIPTASE"/>
    <property type="match status" value="1"/>
</dbReference>
<evidence type="ECO:0000256" key="2">
    <source>
        <dbReference type="ARBA" id="ARBA00012493"/>
    </source>
</evidence>
<comment type="similarity">
    <text evidence="1 13">Belongs to the reverse transcriptase family. Telomerase subfamily.</text>
</comment>
<keyword evidence="5 13" id="KW-0808">Transferase</keyword>